<protein>
    <recommendedName>
        <fullName evidence="3">C2H2-type domain-containing protein</fullName>
    </recommendedName>
</protein>
<dbReference type="PROSITE" id="PS00028">
    <property type="entry name" value="ZINC_FINGER_C2H2_1"/>
    <property type="match status" value="1"/>
</dbReference>
<evidence type="ECO:0000313" key="4">
    <source>
        <dbReference type="EnsemblMetazoa" id="MESCA001041-PA"/>
    </source>
</evidence>
<dbReference type="HOGENOM" id="CLU_238982_0_0_1"/>
<organism evidence="4 5">
    <name type="scientific">Megaselia scalaris</name>
    <name type="common">Humpbacked fly</name>
    <name type="synonym">Phora scalaris</name>
    <dbReference type="NCBI Taxonomy" id="36166"/>
    <lineage>
        <taxon>Eukaryota</taxon>
        <taxon>Metazoa</taxon>
        <taxon>Ecdysozoa</taxon>
        <taxon>Arthropoda</taxon>
        <taxon>Hexapoda</taxon>
        <taxon>Insecta</taxon>
        <taxon>Pterygota</taxon>
        <taxon>Neoptera</taxon>
        <taxon>Endopterygota</taxon>
        <taxon>Diptera</taxon>
        <taxon>Brachycera</taxon>
        <taxon>Muscomorpha</taxon>
        <taxon>Platypezoidea</taxon>
        <taxon>Phoridae</taxon>
        <taxon>Megaseliini</taxon>
        <taxon>Megaselia</taxon>
    </lineage>
</organism>
<dbReference type="Proteomes" id="UP000015102">
    <property type="component" value="Unassembled WGS sequence"/>
</dbReference>
<dbReference type="EMBL" id="CAQQ02082732">
    <property type="status" value="NOT_ANNOTATED_CDS"/>
    <property type="molecule type" value="Genomic_DNA"/>
</dbReference>
<dbReference type="STRING" id="36166.T1GCM3"/>
<feature type="compositionally biased region" description="Basic and acidic residues" evidence="2">
    <location>
        <begin position="1160"/>
        <end position="1215"/>
    </location>
</feature>
<evidence type="ECO:0000256" key="2">
    <source>
        <dbReference type="SAM" id="MobiDB-lite"/>
    </source>
</evidence>
<dbReference type="GO" id="GO:0008270">
    <property type="term" value="F:zinc ion binding"/>
    <property type="evidence" value="ECO:0007669"/>
    <property type="project" value="UniProtKB-KW"/>
</dbReference>
<feature type="region of interest" description="Disordered" evidence="2">
    <location>
        <begin position="1462"/>
        <end position="1482"/>
    </location>
</feature>
<feature type="region of interest" description="Disordered" evidence="2">
    <location>
        <begin position="1398"/>
        <end position="1445"/>
    </location>
</feature>
<keyword evidence="5" id="KW-1185">Reference proteome</keyword>
<evidence type="ECO:0000256" key="1">
    <source>
        <dbReference type="PROSITE-ProRule" id="PRU00042"/>
    </source>
</evidence>
<evidence type="ECO:0000259" key="3">
    <source>
        <dbReference type="PROSITE" id="PS50157"/>
    </source>
</evidence>
<dbReference type="OMA" id="KPFVNWA"/>
<dbReference type="EMBL" id="CAQQ02082734">
    <property type="status" value="NOT_ANNOTATED_CDS"/>
    <property type="molecule type" value="Genomic_DNA"/>
</dbReference>
<feature type="compositionally biased region" description="Basic and acidic residues" evidence="2">
    <location>
        <begin position="462"/>
        <end position="479"/>
    </location>
</feature>
<feature type="compositionally biased region" description="Basic and acidic residues" evidence="2">
    <location>
        <begin position="1421"/>
        <end position="1431"/>
    </location>
</feature>
<feature type="compositionally biased region" description="Polar residues" evidence="2">
    <location>
        <begin position="1463"/>
        <end position="1479"/>
    </location>
</feature>
<dbReference type="InterPro" id="IPR013087">
    <property type="entry name" value="Znf_C2H2_type"/>
</dbReference>
<feature type="compositionally biased region" description="Polar residues" evidence="2">
    <location>
        <begin position="1398"/>
        <end position="1417"/>
    </location>
</feature>
<keyword evidence="1" id="KW-0863">Zinc-finger</keyword>
<reference evidence="4" key="2">
    <citation type="submission" date="2015-06" db="UniProtKB">
        <authorList>
            <consortium name="EnsemblMetazoa"/>
        </authorList>
    </citation>
    <scope>IDENTIFICATION</scope>
</reference>
<feature type="compositionally biased region" description="Basic residues" evidence="2">
    <location>
        <begin position="445"/>
        <end position="461"/>
    </location>
</feature>
<feature type="region of interest" description="Disordered" evidence="2">
    <location>
        <begin position="1037"/>
        <end position="1386"/>
    </location>
</feature>
<dbReference type="EMBL" id="CAQQ02082733">
    <property type="status" value="NOT_ANNOTATED_CDS"/>
    <property type="molecule type" value="Genomic_DNA"/>
</dbReference>
<feature type="region of interest" description="Disordered" evidence="2">
    <location>
        <begin position="528"/>
        <end position="569"/>
    </location>
</feature>
<feature type="compositionally biased region" description="Basic and acidic residues" evidence="2">
    <location>
        <begin position="1265"/>
        <end position="1297"/>
    </location>
</feature>
<feature type="compositionally biased region" description="Low complexity" evidence="2">
    <location>
        <begin position="655"/>
        <end position="674"/>
    </location>
</feature>
<reference evidence="5" key="1">
    <citation type="submission" date="2013-02" db="EMBL/GenBank/DDBJ databases">
        <authorList>
            <person name="Hughes D."/>
        </authorList>
    </citation>
    <scope>NUCLEOTIDE SEQUENCE</scope>
    <source>
        <strain>Durham</strain>
        <strain evidence="5">NC isolate 2 -- Noor lab</strain>
    </source>
</reference>
<accession>T1GCM3</accession>
<dbReference type="EnsemblMetazoa" id="MESCA001041-RA">
    <property type="protein sequence ID" value="MESCA001041-PA"/>
    <property type="gene ID" value="MESCA001041"/>
</dbReference>
<feature type="compositionally biased region" description="Polar residues" evidence="2">
    <location>
        <begin position="480"/>
        <end position="497"/>
    </location>
</feature>
<name>T1GCM3_MEGSC</name>
<keyword evidence="1" id="KW-0479">Metal-binding</keyword>
<feature type="compositionally biased region" description="Basic and acidic residues" evidence="2">
    <location>
        <begin position="1102"/>
        <end position="1150"/>
    </location>
</feature>
<keyword evidence="1" id="KW-0862">Zinc</keyword>
<proteinExistence type="predicted"/>
<dbReference type="PANTHER" id="PTHR36812">
    <property type="entry name" value="NEUROFILAMENT TRIPLET M PROTEIN-LIKE PROTEIN"/>
    <property type="match status" value="1"/>
</dbReference>
<feature type="compositionally biased region" description="Basic residues" evidence="2">
    <location>
        <begin position="1059"/>
        <end position="1069"/>
    </location>
</feature>
<dbReference type="EMBL" id="CAQQ02082735">
    <property type="status" value="NOT_ANNOTATED_CDS"/>
    <property type="molecule type" value="Genomic_DNA"/>
</dbReference>
<sequence>MVAETNHTRSRSEVLSCTFDINFYDTIASNVRKNLSSFVDGKLEEGQSLVINPTPTIRSTLVRSPVHINSDGEIHKATSLSIVTAFPTLLTADQYNGCDSLSSKKRSHTKNSWKWKWDSVKKYKYVNEGGKIVKKVKHGCQGLRDLSKLDMWTQLTMRTKFEKHLNLEEKTEERRQIDELNFILNHRRLPDISLEQSEQSFIKLERSDFNEIDGVEEIQRPSENEGTDELDFPMELNLSRRTTQTLGSLGEWARPRFYVCFGCGEKFEKIKGLEEHKYHKHPYVASTHYEMVGRELLQDDLYKNFFVPLKALQMLRENGLNTNKLKTDCTQRNDHHDESMDSVHSVIPIEGGTASDDSDSKTTALTVHSNITRSTDELDNINYLVEQQEHRTTSGNSLPENGLECSKCNKICHGSLELYKHILDCSGDYAWILAKRKKYRYIGTSRRRKFNRNSNSTKKKKDATDSATKSERQNNEDNRSVTQSPKPCKSMNSAQKNKQTDAETIQRMLENLPAKRVCRQILPQLNQKPKNKKVEEKSCSSSKAIVNEPEIPSAVSEEKEENKSVKNTQPAEKAIEEIVVNNGNIAIITENKKSSKSTVKSVKKVNQKSVAKDAVDEQIVDETSLIDIKEDESKKKLRSSPRNQSNVEVSEEKQTSSITTTATTTTPTATTTSTRRPKKINDCIAKLQEKLGLPFFGSPTSSNKANDPSLTLNEIKTPEKIDISKHVTAVTEVNTSPVKEILNKSSEIDDTKLVKTPKRKSLTRKIVKTDISIPSLPSKKIEQPQQQMTAITPIKPIQIQTVHPTIQHQPVTQQHQHFSQKPIAHVEAIRPKHFIDTNLPPRRPSILLPTLVPPPPPPPILLPSTVTLPLPQDLLLDAPLDLSRKPVEIKTHTIADILQNSQAKRRSKSSKKEVVPVPPIPISSPITQSLPIVNELKNKLPNVSITSKCVLNIPQTPAFDKGVETLKKQIKENTQLVIPNFKGCVDIIKIPAPKPPIIHAEKPSVTIKAIPPPPPKIIDKPQDKGFISAFESFIEKKAADNSIPPPPLGKDSEASIKEKKPRARKAPKKAKAEELKKPPPEKDVKGNDENKSPTNKRRSNRIKVDPKNIEAEKAKEKLLEKDTVEEKEKPMEVPQDSPKKDPIEMEKPLEISEVVPVEPQIEKEIPNEIPEENHEEIQKENDNCVEKEKSKETPENKRKCKANLEEKEKRLEFSKAKGPKHKEVKVNVDEKEQSKGKTKDAKGNVEDKEQAIEISKPKGKSKERKSKDVVDEIEKTKENPKAKGKSKDIPKDIEKSKPKGKLRGSNGDEKETSIEKEISKETPLEKEKSDVKEKPKGKPRKPIKEKLKQKKVLEVKKIIEEEEKPKKTSIEKENHIEKEILSDEDVPLSVTKASLVAESSKNGAKLQTENQSKTTQPIEIEVSKPKDPESSKKKKKILEQTEQESEIPKVTVVVREVPAEPFNPTNTEALHTSEQNFESESTRLKLNPDEKLFYECCNILKGSETPRVERTYPITNTTYTYDIPRPPEVRKNLPADGNQFSDISSDTPNVDNRNVVSARIVVNQPYGGQPSNFRSPIHSASSQGSVAAAPVFQSTNCRLKTKAAMKGYDNLKVSIPTYGLDLQQALERSPQGGCKLTALADIALGSEASKAAIPIDNDSDAIDTPLVEEKAKTPEYLSVSGTQKQKDVYDFDDTIDNMSDKVAHIQPKPTKSTKIVIPDRPFKNIGRDEETTIKFQKPEVVVQQNEESLLSTLSYSDRDDFNMVL</sequence>
<feature type="region of interest" description="Disordered" evidence="2">
    <location>
        <begin position="632"/>
        <end position="679"/>
    </location>
</feature>
<evidence type="ECO:0000313" key="5">
    <source>
        <dbReference type="Proteomes" id="UP000015102"/>
    </source>
</evidence>
<dbReference type="PANTHER" id="PTHR36812:SF9">
    <property type="entry name" value="MYB-LIKE PROTEIN X ISOFORM X1"/>
    <property type="match status" value="1"/>
</dbReference>
<feature type="compositionally biased region" description="Basic and acidic residues" evidence="2">
    <location>
        <begin position="1224"/>
        <end position="1251"/>
    </location>
</feature>
<feature type="compositionally biased region" description="Basic and acidic residues" evidence="2">
    <location>
        <begin position="1306"/>
        <end position="1381"/>
    </location>
</feature>
<feature type="domain" description="C2H2-type" evidence="3">
    <location>
        <begin position="258"/>
        <end position="281"/>
    </location>
</feature>
<dbReference type="PROSITE" id="PS50157">
    <property type="entry name" value="ZINC_FINGER_C2H2_2"/>
    <property type="match status" value="1"/>
</dbReference>
<feature type="region of interest" description="Disordered" evidence="2">
    <location>
        <begin position="445"/>
        <end position="501"/>
    </location>
</feature>
<feature type="compositionally biased region" description="Basic and acidic residues" evidence="2">
    <location>
        <begin position="1070"/>
        <end position="1091"/>
    </location>
</feature>